<comment type="caution">
    <text evidence="2">The sequence shown here is derived from an EMBL/GenBank/DDBJ whole genome shotgun (WGS) entry which is preliminary data.</text>
</comment>
<protein>
    <recommendedName>
        <fullName evidence="4">Encoded protein</fullName>
    </recommendedName>
</protein>
<sequence>MGLLWNLLQALTLASHPVLGTATPQLQEGSLPRVTAHFRRLLAPLAWPLVIVRAAGMGLRVAAPDLSRSMKVWRHIMPIFSMYMWTNWSNKLGQRMGNSDQAQVDARWAARHRWG</sequence>
<evidence type="ECO:0000313" key="2">
    <source>
        <dbReference type="EMBL" id="KAF5838330.1"/>
    </source>
</evidence>
<accession>A0ABQ7GUN7</accession>
<feature type="chain" id="PRO_5046502072" description="Encoded protein" evidence="1">
    <location>
        <begin position="23"/>
        <end position="115"/>
    </location>
</feature>
<dbReference type="EMBL" id="MU069582">
    <property type="protein sequence ID" value="KAF5838330.1"/>
    <property type="molecule type" value="Genomic_DNA"/>
</dbReference>
<proteinExistence type="predicted"/>
<keyword evidence="3" id="KW-1185">Reference proteome</keyword>
<dbReference type="Proteomes" id="UP000815325">
    <property type="component" value="Unassembled WGS sequence"/>
</dbReference>
<feature type="signal peptide" evidence="1">
    <location>
        <begin position="1"/>
        <end position="22"/>
    </location>
</feature>
<keyword evidence="1" id="KW-0732">Signal</keyword>
<reference evidence="2" key="1">
    <citation type="submission" date="2017-08" db="EMBL/GenBank/DDBJ databases">
        <authorList>
            <person name="Polle J.E."/>
            <person name="Barry K."/>
            <person name="Cushman J."/>
            <person name="Schmutz J."/>
            <person name="Tran D."/>
            <person name="Hathwaick L.T."/>
            <person name="Yim W.C."/>
            <person name="Jenkins J."/>
            <person name="Mckie-Krisberg Z.M."/>
            <person name="Prochnik S."/>
            <person name="Lindquist E."/>
            <person name="Dockter R.B."/>
            <person name="Adam C."/>
            <person name="Molina H."/>
            <person name="Bunkerborg J."/>
            <person name="Jin E."/>
            <person name="Buchheim M."/>
            <person name="Magnuson J."/>
        </authorList>
    </citation>
    <scope>NUCLEOTIDE SEQUENCE</scope>
    <source>
        <strain evidence="2">CCAP 19/18</strain>
    </source>
</reference>
<feature type="non-terminal residue" evidence="2">
    <location>
        <position position="115"/>
    </location>
</feature>
<evidence type="ECO:0000313" key="3">
    <source>
        <dbReference type="Proteomes" id="UP000815325"/>
    </source>
</evidence>
<evidence type="ECO:0000256" key="1">
    <source>
        <dbReference type="SAM" id="SignalP"/>
    </source>
</evidence>
<name>A0ABQ7GUN7_DUNSA</name>
<organism evidence="2 3">
    <name type="scientific">Dunaliella salina</name>
    <name type="common">Green alga</name>
    <name type="synonym">Protococcus salinus</name>
    <dbReference type="NCBI Taxonomy" id="3046"/>
    <lineage>
        <taxon>Eukaryota</taxon>
        <taxon>Viridiplantae</taxon>
        <taxon>Chlorophyta</taxon>
        <taxon>core chlorophytes</taxon>
        <taxon>Chlorophyceae</taxon>
        <taxon>CS clade</taxon>
        <taxon>Chlamydomonadales</taxon>
        <taxon>Dunaliellaceae</taxon>
        <taxon>Dunaliella</taxon>
    </lineage>
</organism>
<evidence type="ECO:0008006" key="4">
    <source>
        <dbReference type="Google" id="ProtNLM"/>
    </source>
</evidence>
<gene>
    <name evidence="2" type="ORF">DUNSADRAFT_3000</name>
</gene>